<evidence type="ECO:0000256" key="1">
    <source>
        <dbReference type="ARBA" id="ARBA00022729"/>
    </source>
</evidence>
<dbReference type="PANTHER" id="PTHR32099:SF41">
    <property type="entry name" value="CYSTEINE-RICH REPEAT SECRETORY PROTEIN 4-RELATED"/>
    <property type="match status" value="1"/>
</dbReference>
<dbReference type="CDD" id="cd23509">
    <property type="entry name" value="Gnk2-like"/>
    <property type="match status" value="2"/>
</dbReference>
<evidence type="ECO:0000313" key="6">
    <source>
        <dbReference type="EMBL" id="EOA34354.1"/>
    </source>
</evidence>
<reference evidence="7" key="1">
    <citation type="journal article" date="2013" name="Nat. Genet.">
        <title>The Capsella rubella genome and the genomic consequences of rapid mating system evolution.</title>
        <authorList>
            <person name="Slotte T."/>
            <person name="Hazzouri K.M."/>
            <person name="Agren J.A."/>
            <person name="Koenig D."/>
            <person name="Maumus F."/>
            <person name="Guo Y.L."/>
            <person name="Steige K."/>
            <person name="Platts A.E."/>
            <person name="Escobar J.S."/>
            <person name="Newman L.K."/>
            <person name="Wang W."/>
            <person name="Mandakova T."/>
            <person name="Vello E."/>
            <person name="Smith L.M."/>
            <person name="Henz S.R."/>
            <person name="Steffen J."/>
            <person name="Takuno S."/>
            <person name="Brandvain Y."/>
            <person name="Coop G."/>
            <person name="Andolfatto P."/>
            <person name="Hu T.T."/>
            <person name="Blanchette M."/>
            <person name="Clark R.M."/>
            <person name="Quesneville H."/>
            <person name="Nordborg M."/>
            <person name="Gaut B.S."/>
            <person name="Lysak M.A."/>
            <person name="Jenkins J."/>
            <person name="Grimwood J."/>
            <person name="Chapman J."/>
            <person name="Prochnik S."/>
            <person name="Shu S."/>
            <person name="Rokhsar D."/>
            <person name="Schmutz J."/>
            <person name="Weigel D."/>
            <person name="Wright S.I."/>
        </authorList>
    </citation>
    <scope>NUCLEOTIDE SEQUENCE [LARGE SCALE GENOMIC DNA]</scope>
    <source>
        <strain evidence="7">cv. Monte Gargano</strain>
    </source>
</reference>
<dbReference type="PROSITE" id="PS51473">
    <property type="entry name" value="GNK2"/>
    <property type="match status" value="2"/>
</dbReference>
<proteinExistence type="predicted"/>
<dbReference type="Gene3D" id="3.30.430.20">
    <property type="entry name" value="Gnk2 domain, C-X8-C-X2-C motif"/>
    <property type="match status" value="2"/>
</dbReference>
<feature type="domain" description="Gnk2-homologous" evidence="5">
    <location>
        <begin position="31"/>
        <end position="133"/>
    </location>
</feature>
<evidence type="ECO:0000313" key="7">
    <source>
        <dbReference type="Proteomes" id="UP000029121"/>
    </source>
</evidence>
<dbReference type="KEGG" id="crb:17894870"/>
<keyword evidence="7" id="KW-1185">Reference proteome</keyword>
<dbReference type="AlphaFoldDB" id="R0HWW3"/>
<dbReference type="OrthoDB" id="688481at2759"/>
<evidence type="ECO:0000259" key="5">
    <source>
        <dbReference type="PROSITE" id="PS51473"/>
    </source>
</evidence>
<organism evidence="6 7">
    <name type="scientific">Capsella rubella</name>
    <dbReference type="NCBI Taxonomy" id="81985"/>
    <lineage>
        <taxon>Eukaryota</taxon>
        <taxon>Viridiplantae</taxon>
        <taxon>Streptophyta</taxon>
        <taxon>Embryophyta</taxon>
        <taxon>Tracheophyta</taxon>
        <taxon>Spermatophyta</taxon>
        <taxon>Magnoliopsida</taxon>
        <taxon>eudicotyledons</taxon>
        <taxon>Gunneridae</taxon>
        <taxon>Pentapetalae</taxon>
        <taxon>rosids</taxon>
        <taxon>malvids</taxon>
        <taxon>Brassicales</taxon>
        <taxon>Brassicaceae</taxon>
        <taxon>Camelineae</taxon>
        <taxon>Capsella</taxon>
    </lineage>
</organism>
<dbReference type="InterPro" id="IPR002902">
    <property type="entry name" value="GNK2"/>
</dbReference>
<dbReference type="Pfam" id="PF01657">
    <property type="entry name" value="Stress-antifung"/>
    <property type="match status" value="2"/>
</dbReference>
<feature type="region of interest" description="Disordered" evidence="3">
    <location>
        <begin position="251"/>
        <end position="290"/>
    </location>
</feature>
<evidence type="ECO:0000256" key="4">
    <source>
        <dbReference type="SAM" id="SignalP"/>
    </source>
</evidence>
<evidence type="ECO:0000256" key="3">
    <source>
        <dbReference type="SAM" id="MobiDB-lite"/>
    </source>
</evidence>
<dbReference type="EMBL" id="KB870806">
    <property type="protein sequence ID" value="EOA34354.1"/>
    <property type="molecule type" value="Genomic_DNA"/>
</dbReference>
<dbReference type="PANTHER" id="PTHR32099">
    <property type="entry name" value="CYSTEINE-RICH REPEAT SECRETORY PROTEIN"/>
    <property type="match status" value="1"/>
</dbReference>
<feature type="compositionally biased region" description="Pro residues" evidence="3">
    <location>
        <begin position="255"/>
        <end position="276"/>
    </location>
</feature>
<keyword evidence="2" id="KW-0677">Repeat</keyword>
<evidence type="ECO:0000256" key="2">
    <source>
        <dbReference type="ARBA" id="ARBA00022737"/>
    </source>
</evidence>
<dbReference type="STRING" id="81985.R0HWW3"/>
<dbReference type="Proteomes" id="UP000029121">
    <property type="component" value="Unassembled WGS sequence"/>
</dbReference>
<feature type="signal peptide" evidence="4">
    <location>
        <begin position="1"/>
        <end position="27"/>
    </location>
</feature>
<keyword evidence="1 4" id="KW-0732">Signal</keyword>
<dbReference type="eggNOG" id="ENOG502QWDY">
    <property type="taxonomic scope" value="Eukaryota"/>
</dbReference>
<protein>
    <recommendedName>
        <fullName evidence="5">Gnk2-homologous domain-containing protein</fullName>
    </recommendedName>
</protein>
<dbReference type="InterPro" id="IPR038408">
    <property type="entry name" value="GNK2_sf"/>
</dbReference>
<accession>R0HWW3</accession>
<feature type="chain" id="PRO_5004342724" description="Gnk2-homologous domain-containing protein" evidence="4">
    <location>
        <begin position="28"/>
        <end position="305"/>
    </location>
</feature>
<dbReference type="FunFam" id="3.30.430.20:FF:000003">
    <property type="entry name" value="Cysteine-rich RLK (RECEPTOR-like protein kinase) 10"/>
    <property type="match status" value="1"/>
</dbReference>
<name>R0HWW3_9BRAS</name>
<gene>
    <name evidence="6" type="ORF">CARUB_v10021878mg</name>
</gene>
<feature type="domain" description="Gnk2-homologous" evidence="5">
    <location>
        <begin position="139"/>
        <end position="253"/>
    </location>
</feature>
<sequence length="305" mass="34074">MIKSLSSIFCFLSLLSLLFSTSQTAISQPDHMRTFCRQSSDNFTRTSSYRTNRETLLSSLRERSSLGTYANATTGLSPNTVRSMFLCRGDITRKSCSDCVQTATLEISRNCTFQKEAFIFYEECMVRYSDSSFFTLVEDRPFITRYSPSSAPNTDRFGKTLSDKMDELITRASSSSSSSSSTPYFVEDQERVTQFEGSYDLVSIVQCSPDLDSRNCTVCLKLAVQKILDCCSRSLLAQIFTPKCLLRYEASALSSPPPPSPPPPPRSPPVLRPSPPRFRRPQNGPSFSGSFSINVIKGNHFVVKI</sequence>